<dbReference type="Pfam" id="PF07690">
    <property type="entry name" value="MFS_1"/>
    <property type="match status" value="1"/>
</dbReference>
<accession>A0ABM7G9G8</accession>
<feature type="transmembrane region" description="Helical" evidence="6">
    <location>
        <begin position="327"/>
        <end position="346"/>
    </location>
</feature>
<feature type="transmembrane region" description="Helical" evidence="6">
    <location>
        <begin position="387"/>
        <end position="410"/>
    </location>
</feature>
<feature type="domain" description="Major facilitator superfamily (MFS) profile" evidence="7">
    <location>
        <begin position="51"/>
        <end position="472"/>
    </location>
</feature>
<evidence type="ECO:0000313" key="8">
    <source>
        <dbReference type="EMBL" id="BBF71593.1"/>
    </source>
</evidence>
<reference evidence="8" key="1">
    <citation type="submission" date="2018-07" db="EMBL/GenBank/DDBJ databases">
        <title>Complete genome sequence of Sphingomonas bisphenolicum strain AO1, a bisphenol A degradative bacterium isolated from Japanese farm field.</title>
        <authorList>
            <person name="Murakami M."/>
            <person name="Koh M."/>
            <person name="Koba S."/>
            <person name="Matsumura Y."/>
        </authorList>
    </citation>
    <scope>NUCLEOTIDE SEQUENCE</scope>
    <source>
        <strain evidence="8">AO1</strain>
    </source>
</reference>
<dbReference type="CDD" id="cd17328">
    <property type="entry name" value="MFS_spinster_like"/>
    <property type="match status" value="1"/>
</dbReference>
<organism evidence="8 9">
    <name type="scientific">Sphingomonas bisphenolicum</name>
    <dbReference type="NCBI Taxonomy" id="296544"/>
    <lineage>
        <taxon>Bacteria</taxon>
        <taxon>Pseudomonadati</taxon>
        <taxon>Pseudomonadota</taxon>
        <taxon>Alphaproteobacteria</taxon>
        <taxon>Sphingomonadales</taxon>
        <taxon>Sphingomonadaceae</taxon>
        <taxon>Sphingomonas</taxon>
    </lineage>
</organism>
<dbReference type="PROSITE" id="PS50850">
    <property type="entry name" value="MFS"/>
    <property type="match status" value="1"/>
</dbReference>
<dbReference type="InterPro" id="IPR044770">
    <property type="entry name" value="MFS_spinster-like"/>
</dbReference>
<feature type="transmembrane region" description="Helical" evidence="6">
    <location>
        <begin position="352"/>
        <end position="375"/>
    </location>
</feature>
<protein>
    <submittedName>
        <fullName evidence="8">MFS transporter</fullName>
    </submittedName>
</protein>
<feature type="transmembrane region" description="Helical" evidence="6">
    <location>
        <begin position="118"/>
        <end position="140"/>
    </location>
</feature>
<feature type="transmembrane region" description="Helical" evidence="6">
    <location>
        <begin position="85"/>
        <end position="106"/>
    </location>
</feature>
<keyword evidence="2" id="KW-0813">Transport</keyword>
<feature type="transmembrane region" description="Helical" evidence="6">
    <location>
        <begin position="256"/>
        <end position="282"/>
    </location>
</feature>
<name>A0ABM7G9G8_9SPHN</name>
<evidence type="ECO:0000256" key="2">
    <source>
        <dbReference type="ARBA" id="ARBA00022448"/>
    </source>
</evidence>
<dbReference type="InterPro" id="IPR020846">
    <property type="entry name" value="MFS_dom"/>
</dbReference>
<evidence type="ECO:0000256" key="4">
    <source>
        <dbReference type="ARBA" id="ARBA00022989"/>
    </source>
</evidence>
<feature type="transmembrane region" description="Helical" evidence="6">
    <location>
        <begin position="204"/>
        <end position="226"/>
    </location>
</feature>
<sequence length="479" mass="51145">MAQSLDGFKRKPIHIEKNLFYLSYMQNENSRMAVGGAMKGGEGFRPRDRWFLLLLGAIYMFNFIDRTIIAVVGEAIRHDLRLSDLQLGMLGGLAFSIFYAVLGIPLARLAERYSRVRIIAMVTMLWSLMTALSGAAGSYVQLLLCRMGVGVGEAGFTPALVSMISDRFDAGRRAVVFSLIAMGVPLGGAIAAIAGGAVAQAFGWRLALVTVGAPGLLLALLLLATIPEPERKDAGQSADTPPFAMVLRRLARSPSFLHLTFGSGFVGLVGFGTNLFLIPLLVRRFDLPLAQAGLVFALSFSLATMVGQVSGGYLIGRLIRRDIRWGGWAPAIAVGLALPLYLLAIHQSDWRWLVAFLFVATTLLYAFTPAIMTITQSLVEPRMRASAAALHSFGQTVAGLGLGSVVLGYLSDRLAVFLYKGNYAADCLVSGQASPPAACLSAAASGLQLSMQLSAFVLLIAVLHYSLAAKNLPLEANAS</sequence>
<feature type="transmembrane region" description="Helical" evidence="6">
    <location>
        <begin position="50"/>
        <end position="73"/>
    </location>
</feature>
<evidence type="ECO:0000256" key="6">
    <source>
        <dbReference type="SAM" id="Phobius"/>
    </source>
</evidence>
<evidence type="ECO:0000256" key="3">
    <source>
        <dbReference type="ARBA" id="ARBA00022692"/>
    </source>
</evidence>
<dbReference type="Proteomes" id="UP001059971">
    <property type="component" value="Chromosome 2"/>
</dbReference>
<evidence type="ECO:0000259" key="7">
    <source>
        <dbReference type="PROSITE" id="PS50850"/>
    </source>
</evidence>
<evidence type="ECO:0000256" key="5">
    <source>
        <dbReference type="ARBA" id="ARBA00023136"/>
    </source>
</evidence>
<keyword evidence="9" id="KW-1185">Reference proteome</keyword>
<feature type="transmembrane region" description="Helical" evidence="6">
    <location>
        <begin position="294"/>
        <end position="315"/>
    </location>
</feature>
<feature type="transmembrane region" description="Helical" evidence="6">
    <location>
        <begin position="176"/>
        <end position="198"/>
    </location>
</feature>
<dbReference type="SUPFAM" id="SSF103473">
    <property type="entry name" value="MFS general substrate transporter"/>
    <property type="match status" value="1"/>
</dbReference>
<dbReference type="InterPro" id="IPR011701">
    <property type="entry name" value="MFS"/>
</dbReference>
<keyword evidence="4 6" id="KW-1133">Transmembrane helix</keyword>
<keyword evidence="3 6" id="KW-0812">Transmembrane</keyword>
<evidence type="ECO:0000313" key="9">
    <source>
        <dbReference type="Proteomes" id="UP001059971"/>
    </source>
</evidence>
<gene>
    <name evidence="8" type="ORF">SBA_ch2_1260</name>
</gene>
<proteinExistence type="predicted"/>
<keyword evidence="5 6" id="KW-0472">Membrane</keyword>
<dbReference type="PANTHER" id="PTHR23505:SF79">
    <property type="entry name" value="PROTEIN SPINSTER"/>
    <property type="match status" value="1"/>
</dbReference>
<dbReference type="EMBL" id="AP018818">
    <property type="protein sequence ID" value="BBF71593.1"/>
    <property type="molecule type" value="Genomic_DNA"/>
</dbReference>
<dbReference type="PANTHER" id="PTHR23505">
    <property type="entry name" value="SPINSTER"/>
    <property type="match status" value="1"/>
</dbReference>
<comment type="subcellular location">
    <subcellularLocation>
        <location evidence="1">Membrane</location>
        <topology evidence="1">Multi-pass membrane protein</topology>
    </subcellularLocation>
</comment>
<dbReference type="InterPro" id="IPR036259">
    <property type="entry name" value="MFS_trans_sf"/>
</dbReference>
<evidence type="ECO:0000256" key="1">
    <source>
        <dbReference type="ARBA" id="ARBA00004141"/>
    </source>
</evidence>
<dbReference type="Gene3D" id="1.20.1250.20">
    <property type="entry name" value="MFS general substrate transporter like domains"/>
    <property type="match status" value="1"/>
</dbReference>